<feature type="non-terminal residue" evidence="1">
    <location>
        <position position="1"/>
    </location>
</feature>
<comment type="caution">
    <text evidence="1">The sequence shown here is derived from an EMBL/GenBank/DDBJ whole genome shotgun (WGS) entry which is preliminary data.</text>
</comment>
<accession>A0A812JP93</accession>
<keyword evidence="2" id="KW-1185">Reference proteome</keyword>
<name>A0A812JP93_SYMPI</name>
<dbReference type="EMBL" id="CAJNIZ010002581">
    <property type="protein sequence ID" value="CAE7212254.1"/>
    <property type="molecule type" value="Genomic_DNA"/>
</dbReference>
<dbReference type="AlphaFoldDB" id="A0A812JP93"/>
<dbReference type="Proteomes" id="UP000649617">
    <property type="component" value="Unassembled WGS sequence"/>
</dbReference>
<reference evidence="1" key="1">
    <citation type="submission" date="2021-02" db="EMBL/GenBank/DDBJ databases">
        <authorList>
            <person name="Dougan E. K."/>
            <person name="Rhodes N."/>
            <person name="Thang M."/>
            <person name="Chan C."/>
        </authorList>
    </citation>
    <scope>NUCLEOTIDE SEQUENCE</scope>
</reference>
<feature type="non-terminal residue" evidence="1">
    <location>
        <position position="119"/>
    </location>
</feature>
<evidence type="ECO:0000313" key="1">
    <source>
        <dbReference type="EMBL" id="CAE7212254.1"/>
    </source>
</evidence>
<protein>
    <submittedName>
        <fullName evidence="1">Atp7b protein</fullName>
    </submittedName>
</protein>
<sequence length="119" mass="13988">PQPKLEESDHTPRMRKWLWELMAWWRYFGEGAPAGVGNLRDQAKRSASRWARARHCLEEGSFTAAEINLLETSGMLDSLEKLERLYQRKRVGTRTWLQKLSAWWRRSAEHAPNQPGTLR</sequence>
<proteinExistence type="predicted"/>
<gene>
    <name evidence="1" type="primary">Atp7b</name>
    <name evidence="1" type="ORF">SPIL2461_LOCUS2375</name>
</gene>
<organism evidence="1 2">
    <name type="scientific">Symbiodinium pilosum</name>
    <name type="common">Dinoflagellate</name>
    <dbReference type="NCBI Taxonomy" id="2952"/>
    <lineage>
        <taxon>Eukaryota</taxon>
        <taxon>Sar</taxon>
        <taxon>Alveolata</taxon>
        <taxon>Dinophyceae</taxon>
        <taxon>Suessiales</taxon>
        <taxon>Symbiodiniaceae</taxon>
        <taxon>Symbiodinium</taxon>
    </lineage>
</organism>
<evidence type="ECO:0000313" key="2">
    <source>
        <dbReference type="Proteomes" id="UP000649617"/>
    </source>
</evidence>